<evidence type="ECO:0000256" key="6">
    <source>
        <dbReference type="ARBA" id="ARBA00023242"/>
    </source>
</evidence>
<proteinExistence type="predicted"/>
<dbReference type="Pfam" id="PF05699">
    <property type="entry name" value="Dimer_Tnp_hAT"/>
    <property type="match status" value="1"/>
</dbReference>
<keyword evidence="6" id="KW-0539">Nucleus</keyword>
<dbReference type="SMART" id="SM00614">
    <property type="entry name" value="ZnF_BED"/>
    <property type="match status" value="1"/>
</dbReference>
<evidence type="ECO:0000256" key="3">
    <source>
        <dbReference type="ARBA" id="ARBA00022771"/>
    </source>
</evidence>
<feature type="domain" description="HAT C-terminal dimerisation" evidence="8">
    <location>
        <begin position="489"/>
        <end position="572"/>
    </location>
</feature>
<keyword evidence="4" id="KW-0862">Zinc</keyword>
<dbReference type="EMBL" id="JANJYI010000005">
    <property type="protein sequence ID" value="KAK2647335.1"/>
    <property type="molecule type" value="Genomic_DNA"/>
</dbReference>
<comment type="subcellular location">
    <subcellularLocation>
        <location evidence="1">Nucleus</location>
    </subcellularLocation>
</comment>
<feature type="domain" description="hAT-like transposase RNase-H fold" evidence="9">
    <location>
        <begin position="386"/>
        <end position="477"/>
    </location>
</feature>
<dbReference type="SUPFAM" id="SSF53098">
    <property type="entry name" value="Ribonuclease H-like"/>
    <property type="match status" value="1"/>
</dbReference>
<evidence type="ECO:0000313" key="10">
    <source>
        <dbReference type="EMBL" id="KAK2647335.1"/>
    </source>
</evidence>
<evidence type="ECO:0000256" key="4">
    <source>
        <dbReference type="ARBA" id="ARBA00022833"/>
    </source>
</evidence>
<accession>A0AAD9U4L5</accession>
<keyword evidence="5" id="KW-0238">DNA-binding</keyword>
<dbReference type="PANTHER" id="PTHR46481">
    <property type="entry name" value="ZINC FINGER BED DOMAIN-CONTAINING PROTEIN 4"/>
    <property type="match status" value="1"/>
</dbReference>
<evidence type="ECO:0008006" key="12">
    <source>
        <dbReference type="Google" id="ProtNLM"/>
    </source>
</evidence>
<evidence type="ECO:0000259" key="8">
    <source>
        <dbReference type="Pfam" id="PF05699"/>
    </source>
</evidence>
<sequence length="574" mass="65515">MENPSYGDDDGAGPSRHGRLTNTNVGNPSGAQTILGPDILQHFEKRVEGNGKEWMLCSYCFKRYVSTKQTSHLRRHMNTCASNRNRGGGGEDLPVSRDEQIGGYHTADQLALIDQQLNDLDLIRLMITRGIRSLASKKSVLLEVYREEKEKFCNYLEKLPVRFSLAIEEKAISDDTAMSDDAYIWITVSYIDVINNHWSLKNKMLGFRKIDSGSDYVETVKGVLSEWMIDRKLISVIDDNNKDKLGDIQSWDNVQDSLPPGGHLIYDGSLNHMLSEWTSIVQGQADTLVEKIGSCVACVNEPPVKSSFRYAVQELGLEDDGSMPKKRTDNKIIMLEAALKFRRAFDRLKEINDDFDVNLILTDREYSMAGKILDVLKCCKLANSEDRFLTPNIYIQIICEIYMKLVLANPEDLDSVTKIRDSFWEKYGVVLAIAAFLDPRFDRDTLGQWFGEIFGRDNVDAHLEQFFDNLFQCYKEYGGSGDIDSTSSEYREYMTDRDLIQTPNLDILIWWNVKAERFPTFARMAQDIFSIPFYTTLTHLGSELEQEINSAMGATEIDFDILEAYICVKSWLKN</sequence>
<protein>
    <recommendedName>
        <fullName evidence="12">BED-type domain-containing protein</fullName>
    </recommendedName>
</protein>
<evidence type="ECO:0000256" key="7">
    <source>
        <dbReference type="SAM" id="MobiDB-lite"/>
    </source>
</evidence>
<dbReference type="GO" id="GO:0008270">
    <property type="term" value="F:zinc ion binding"/>
    <property type="evidence" value="ECO:0007669"/>
    <property type="project" value="UniProtKB-KW"/>
</dbReference>
<reference evidence="10" key="1">
    <citation type="journal article" date="2023" name="Plant J.">
        <title>Genome sequences and population genomics provide insights into the demographic history, inbreeding, and mutation load of two 'living fossil' tree species of Dipteronia.</title>
        <authorList>
            <person name="Feng Y."/>
            <person name="Comes H.P."/>
            <person name="Chen J."/>
            <person name="Zhu S."/>
            <person name="Lu R."/>
            <person name="Zhang X."/>
            <person name="Li P."/>
            <person name="Qiu J."/>
            <person name="Olsen K.M."/>
            <person name="Qiu Y."/>
        </authorList>
    </citation>
    <scope>NUCLEOTIDE SEQUENCE</scope>
    <source>
        <strain evidence="10">KIB01</strain>
    </source>
</reference>
<evidence type="ECO:0000313" key="11">
    <source>
        <dbReference type="Proteomes" id="UP001280121"/>
    </source>
</evidence>
<comment type="caution">
    <text evidence="10">The sequence shown here is derived from an EMBL/GenBank/DDBJ whole genome shotgun (WGS) entry which is preliminary data.</text>
</comment>
<organism evidence="10 11">
    <name type="scientific">Dipteronia dyeriana</name>
    <dbReference type="NCBI Taxonomy" id="168575"/>
    <lineage>
        <taxon>Eukaryota</taxon>
        <taxon>Viridiplantae</taxon>
        <taxon>Streptophyta</taxon>
        <taxon>Embryophyta</taxon>
        <taxon>Tracheophyta</taxon>
        <taxon>Spermatophyta</taxon>
        <taxon>Magnoliopsida</taxon>
        <taxon>eudicotyledons</taxon>
        <taxon>Gunneridae</taxon>
        <taxon>Pentapetalae</taxon>
        <taxon>rosids</taxon>
        <taxon>malvids</taxon>
        <taxon>Sapindales</taxon>
        <taxon>Sapindaceae</taxon>
        <taxon>Hippocastanoideae</taxon>
        <taxon>Acereae</taxon>
        <taxon>Dipteronia</taxon>
    </lineage>
</organism>
<keyword evidence="3" id="KW-0863">Zinc-finger</keyword>
<dbReference type="GO" id="GO:0003677">
    <property type="term" value="F:DNA binding"/>
    <property type="evidence" value="ECO:0007669"/>
    <property type="project" value="UniProtKB-KW"/>
</dbReference>
<keyword evidence="11" id="KW-1185">Reference proteome</keyword>
<evidence type="ECO:0000256" key="1">
    <source>
        <dbReference type="ARBA" id="ARBA00004123"/>
    </source>
</evidence>
<dbReference type="InterPro" id="IPR025525">
    <property type="entry name" value="hAT-like_transposase_RNase-H"/>
</dbReference>
<dbReference type="InterPro" id="IPR012337">
    <property type="entry name" value="RNaseH-like_sf"/>
</dbReference>
<dbReference type="Pfam" id="PF14372">
    <property type="entry name" value="hAT-like_RNase-H"/>
    <property type="match status" value="1"/>
</dbReference>
<keyword evidence="2" id="KW-0479">Metal-binding</keyword>
<dbReference type="PANTHER" id="PTHR46481:SF10">
    <property type="entry name" value="ZINC FINGER BED DOMAIN-CONTAINING PROTEIN 39"/>
    <property type="match status" value="1"/>
</dbReference>
<dbReference type="Proteomes" id="UP001280121">
    <property type="component" value="Unassembled WGS sequence"/>
</dbReference>
<feature type="compositionally biased region" description="Polar residues" evidence="7">
    <location>
        <begin position="20"/>
        <end position="32"/>
    </location>
</feature>
<name>A0AAD9U4L5_9ROSI</name>
<dbReference type="InterPro" id="IPR052035">
    <property type="entry name" value="ZnF_BED_domain_contain"/>
</dbReference>
<evidence type="ECO:0000259" key="9">
    <source>
        <dbReference type="Pfam" id="PF14372"/>
    </source>
</evidence>
<gene>
    <name evidence="10" type="ORF">Ddye_014824</name>
</gene>
<dbReference type="GO" id="GO:0005634">
    <property type="term" value="C:nucleus"/>
    <property type="evidence" value="ECO:0007669"/>
    <property type="project" value="UniProtKB-SubCell"/>
</dbReference>
<dbReference type="GO" id="GO:0046983">
    <property type="term" value="F:protein dimerization activity"/>
    <property type="evidence" value="ECO:0007669"/>
    <property type="project" value="InterPro"/>
</dbReference>
<evidence type="ECO:0000256" key="5">
    <source>
        <dbReference type="ARBA" id="ARBA00023125"/>
    </source>
</evidence>
<dbReference type="InterPro" id="IPR008906">
    <property type="entry name" value="HATC_C_dom"/>
</dbReference>
<evidence type="ECO:0000256" key="2">
    <source>
        <dbReference type="ARBA" id="ARBA00022723"/>
    </source>
</evidence>
<feature type="region of interest" description="Disordered" evidence="7">
    <location>
        <begin position="1"/>
        <end position="34"/>
    </location>
</feature>
<dbReference type="AlphaFoldDB" id="A0AAD9U4L5"/>